<dbReference type="InterPro" id="IPR013783">
    <property type="entry name" value="Ig-like_fold"/>
</dbReference>
<evidence type="ECO:0000256" key="1">
    <source>
        <dbReference type="ARBA" id="ARBA00022737"/>
    </source>
</evidence>
<evidence type="ECO:0000259" key="3">
    <source>
        <dbReference type="PROSITE" id="PS51272"/>
    </source>
</evidence>
<dbReference type="Pfam" id="PF09136">
    <property type="entry name" value="Glucodextran_B"/>
    <property type="match status" value="1"/>
</dbReference>
<organism evidence="4 5">
    <name type="scientific">Symbiobacterium terraclitae</name>
    <dbReference type="NCBI Taxonomy" id="557451"/>
    <lineage>
        <taxon>Bacteria</taxon>
        <taxon>Bacillati</taxon>
        <taxon>Bacillota</taxon>
        <taxon>Clostridia</taxon>
        <taxon>Eubacteriales</taxon>
        <taxon>Symbiobacteriaceae</taxon>
        <taxon>Symbiobacterium</taxon>
    </lineage>
</organism>
<feature type="domain" description="SLH" evidence="3">
    <location>
        <begin position="88"/>
        <end position="155"/>
    </location>
</feature>
<gene>
    <name evidence="4" type="ORF">J2Z79_003426</name>
</gene>
<dbReference type="Proteomes" id="UP001519289">
    <property type="component" value="Unassembled WGS sequence"/>
</dbReference>
<feature type="signal peptide" evidence="2">
    <location>
        <begin position="1"/>
        <end position="26"/>
    </location>
</feature>
<protein>
    <recommendedName>
        <fullName evidence="3">SLH domain-containing protein</fullName>
    </recommendedName>
</protein>
<reference evidence="4 5" key="1">
    <citation type="submission" date="2021-03" db="EMBL/GenBank/DDBJ databases">
        <title>Genomic Encyclopedia of Type Strains, Phase IV (KMG-IV): sequencing the most valuable type-strain genomes for metagenomic binning, comparative biology and taxonomic classification.</title>
        <authorList>
            <person name="Goeker M."/>
        </authorList>
    </citation>
    <scope>NUCLEOTIDE SEQUENCE [LARGE SCALE GENOMIC DNA]</scope>
    <source>
        <strain evidence="4 5">DSM 27138</strain>
    </source>
</reference>
<dbReference type="Pfam" id="PF00395">
    <property type="entry name" value="SLH"/>
    <property type="match status" value="1"/>
</dbReference>
<keyword evidence="2" id="KW-0732">Signal</keyword>
<evidence type="ECO:0000313" key="5">
    <source>
        <dbReference type="Proteomes" id="UP001519289"/>
    </source>
</evidence>
<dbReference type="RefSeq" id="WP_209468082.1">
    <property type="nucleotide sequence ID" value="NZ_JAGGLG010000041.1"/>
</dbReference>
<comment type="caution">
    <text evidence="4">The sequence shown here is derived from an EMBL/GenBank/DDBJ whole genome shotgun (WGS) entry which is preliminary data.</text>
</comment>
<name>A0ABS4JWS9_9FIRM</name>
<accession>A0ABS4JWS9</accession>
<keyword evidence="1" id="KW-0677">Repeat</keyword>
<dbReference type="InterPro" id="IPR001119">
    <property type="entry name" value="SLH_dom"/>
</dbReference>
<sequence>MGLMKKLTSAVVASSLVLTLAVPALAAPSPAVTNAAFERLHHYSIVQGVAMPDGSISPALDMTLTRAQLVTIVVRAFGEEQMAAILQGASTFPDVPGSHWSSGYVAVAKNIAAQKNLELGYPDGTFQPERTVTAIEALTFVMKFLGLPVGSGPDWDKQTIASAVAAGVLSTEDVATYLSDAGAPATRGLAFALLDNIFYNYQGLNGKNLYVAYHDNEPPVVTLNALPGNTSEPTITVSGTVSGDFAEVYVGSDRVTVAANGSFSAQVALQPGQNTITVSAKDLAGNVAEKTVTVSRGSGVASAIVAKLASNTIKAGQTVDLEVSIVDDAGIDTGITDYEVTVDEEYGTYADGKFTAGGKLGSGSLTVSYGDLKPVKVNFTIVAGAIATVEAETDSVAPGEPVRLIARDASGNRVSGVTFSEDYADVIIDGDRFIALKPGKYTVRATKDGETGVGVISVFGKHESFAFEVPTLVSNGSTEYEIKVIAVDEDGNKVTTFEGDVSLDTNLELVGSAVVEAKKGVATFTVRVPIGMEGLDAEFIATYEDGDEEISASASFEVVGQVAEALNLDVPKYLAINQPAFTGYIEVVDQSGNRIEYGDTYEVKLTISGPAYFAGTASKELTIDVSGGSIPFELEPVDRYTEGTITLRATAPGLKSVTKTVEAVYARAPRNLVFTPVSKEPATAAEGEYYEFKLSLTDPQGVPVLADEDTTVTLTFSHNDADKELYVEYQDEDGYWEEVDLNKGKGEVFFARGEKEVPVRVQSRGITGSIKVTASASGLTSASGTVAFAAGEATRLAFEREVLNVLPDTDYTLTVRLQDDYGNNVAKSGIRVEFSADPQEYARLGSAYKSYRTTTDSEGKASVRIRLVDYVPDFTIYAKATLPNGDTVEAEADLHIVTSVAKTISVSTYVNGSQRTQATAGDEVQVRVTVTDARGFKWSGDEFEGRLALGGIDPEAINDGDEDADLPGFTWNADGRYYEATFIARKEGTYRLKVSDDTSLNSVSGQATLRILGGTPDHVELLDATPITYKKGEAVQITVYAVDEFGNKAQANQVKDPIEFTVIMDRTGGSYALVRDTASGGGTPTATYTIRAYTNSLRLWVITDADSATITIDGPDGARTYEMERK</sequence>
<dbReference type="EMBL" id="JAGGLG010000041">
    <property type="protein sequence ID" value="MBP2019979.1"/>
    <property type="molecule type" value="Genomic_DNA"/>
</dbReference>
<dbReference type="PROSITE" id="PS51272">
    <property type="entry name" value="SLH"/>
    <property type="match status" value="1"/>
</dbReference>
<evidence type="ECO:0000313" key="4">
    <source>
        <dbReference type="EMBL" id="MBP2019979.1"/>
    </source>
</evidence>
<proteinExistence type="predicted"/>
<keyword evidence="5" id="KW-1185">Reference proteome</keyword>
<feature type="chain" id="PRO_5045128382" description="SLH domain-containing protein" evidence="2">
    <location>
        <begin position="27"/>
        <end position="1126"/>
    </location>
</feature>
<evidence type="ECO:0000256" key="2">
    <source>
        <dbReference type="SAM" id="SignalP"/>
    </source>
</evidence>
<dbReference type="Gene3D" id="2.60.40.10">
    <property type="entry name" value="Immunoglobulins"/>
    <property type="match status" value="2"/>
</dbReference>